<dbReference type="PANTHER" id="PTHR21064:SF5">
    <property type="entry name" value="SLR1880 PROTEIN"/>
    <property type="match status" value="1"/>
</dbReference>
<dbReference type="InterPro" id="IPR050249">
    <property type="entry name" value="Pseudomonas-type_ThrB"/>
</dbReference>
<dbReference type="AlphaFoldDB" id="A0ABD4T923"/>
<evidence type="ECO:0000313" key="3">
    <source>
        <dbReference type="Proteomes" id="UP000031561"/>
    </source>
</evidence>
<keyword evidence="3" id="KW-1185">Reference proteome</keyword>
<reference evidence="2 3" key="1">
    <citation type="journal article" date="2015" name="Genome Announc.">
        <title>Draft Genome Sequence of Filamentous Marine Cyanobacterium Lyngbya confervoides Strain BDU141951.</title>
        <authorList>
            <person name="Chandrababunaidu M.M."/>
            <person name="Sen D."/>
            <person name="Tripathy S."/>
        </authorList>
    </citation>
    <scope>NUCLEOTIDE SEQUENCE [LARGE SCALE GENOMIC DNA]</scope>
    <source>
        <strain evidence="2 3">BDU141951</strain>
    </source>
</reference>
<evidence type="ECO:0000313" key="2">
    <source>
        <dbReference type="EMBL" id="MCM1985019.1"/>
    </source>
</evidence>
<dbReference type="Proteomes" id="UP000031561">
    <property type="component" value="Unassembled WGS sequence"/>
</dbReference>
<dbReference type="SUPFAM" id="SSF56112">
    <property type="entry name" value="Protein kinase-like (PK-like)"/>
    <property type="match status" value="1"/>
</dbReference>
<evidence type="ECO:0000259" key="1">
    <source>
        <dbReference type="Pfam" id="PF01636"/>
    </source>
</evidence>
<dbReference type="Gene3D" id="3.90.1200.10">
    <property type="match status" value="1"/>
</dbReference>
<feature type="domain" description="Aminoglycoside phosphotransferase" evidence="1">
    <location>
        <begin position="31"/>
        <end position="296"/>
    </location>
</feature>
<proteinExistence type="predicted"/>
<gene>
    <name evidence="2" type="ORF">QQ91_0019545</name>
</gene>
<name>A0ABD4T923_9CYAN</name>
<dbReference type="EMBL" id="JTHE03000109">
    <property type="protein sequence ID" value="MCM1985019.1"/>
    <property type="molecule type" value="Genomic_DNA"/>
</dbReference>
<dbReference type="InterPro" id="IPR011009">
    <property type="entry name" value="Kinase-like_dom_sf"/>
</dbReference>
<dbReference type="RefSeq" id="WP_166277656.1">
    <property type="nucleotide sequence ID" value="NZ_JTHE03000109.1"/>
</dbReference>
<protein>
    <submittedName>
        <fullName evidence="2">Aminoglycoside phosphotransferase family protein</fullName>
    </submittedName>
</protein>
<sequence length="396" mass="44334">MTGSITDPSCSLAVAQKIAAKFFPEAHIHTVQSLGEGNINDTYQVRVSGATPQQFVLQRINPHVFAKPQQVVENICRVGDHIAQQGQVFPAANPRRWEVPRVIPTPQGERSLQDSQGYTWRAMTYIDAACTYNQIHSPQLAQEVGFGLGVFHRLIHDLPVSHLIDTLEGFHITPRYLDQFDAVCAAHPTQISNLPPEDFPSGAQDSLAAQRTHYLVYGLGMIRDRRAWSSVLETAKHQGRLRLQPIHGDPKVNNVMIDAQTHQAVGLIDLDTVKPGLIHYDIGDCLRSGCNPLGEETTEFHRVSFDLDLCAAMLRGYCTVGQAFLQPTDYDYLYDSIRLLPFELGLRFFTDYLAGNSYFKVTHPEQNLHRAVVQFKLVESIEAQAPAIRTLIQSLR</sequence>
<dbReference type="Pfam" id="PF01636">
    <property type="entry name" value="APH"/>
    <property type="match status" value="1"/>
</dbReference>
<comment type="caution">
    <text evidence="2">The sequence shown here is derived from an EMBL/GenBank/DDBJ whole genome shotgun (WGS) entry which is preliminary data.</text>
</comment>
<dbReference type="InterPro" id="IPR002575">
    <property type="entry name" value="Aminoglycoside_PTrfase"/>
</dbReference>
<dbReference type="PANTHER" id="PTHR21064">
    <property type="entry name" value="AMINOGLYCOSIDE PHOSPHOTRANSFERASE DOMAIN-CONTAINING PROTEIN-RELATED"/>
    <property type="match status" value="1"/>
</dbReference>
<organism evidence="2 3">
    <name type="scientific">Lyngbya confervoides BDU141951</name>
    <dbReference type="NCBI Taxonomy" id="1574623"/>
    <lineage>
        <taxon>Bacteria</taxon>
        <taxon>Bacillati</taxon>
        <taxon>Cyanobacteriota</taxon>
        <taxon>Cyanophyceae</taxon>
        <taxon>Oscillatoriophycideae</taxon>
        <taxon>Oscillatoriales</taxon>
        <taxon>Microcoleaceae</taxon>
        <taxon>Lyngbya</taxon>
    </lineage>
</organism>
<accession>A0ABD4T923</accession>